<evidence type="ECO:0000256" key="3">
    <source>
        <dbReference type="ARBA" id="ARBA00023004"/>
    </source>
</evidence>
<dbReference type="Gene3D" id="3.30.70.1030">
    <property type="entry name" value="Apc35880, domain 1"/>
    <property type="match status" value="2"/>
</dbReference>
<keyword evidence="4" id="KW-0575">Peroxidase</keyword>
<dbReference type="EMBL" id="JACPUR010000015">
    <property type="protein sequence ID" value="MBI3127128.1"/>
    <property type="molecule type" value="Genomic_DNA"/>
</dbReference>
<keyword evidence="1" id="KW-0349">Heme</keyword>
<dbReference type="GO" id="GO:0020037">
    <property type="term" value="F:heme binding"/>
    <property type="evidence" value="ECO:0007669"/>
    <property type="project" value="InterPro"/>
</dbReference>
<comment type="caution">
    <text evidence="4">The sequence shown here is derived from an EMBL/GenBank/DDBJ whole genome shotgun (WGS) entry which is preliminary data.</text>
</comment>
<dbReference type="AlphaFoldDB" id="A0A932HZ49"/>
<dbReference type="InterPro" id="IPR011008">
    <property type="entry name" value="Dimeric_a/b-barrel"/>
</dbReference>
<dbReference type="Pfam" id="PF06778">
    <property type="entry name" value="Chlor_dismutase"/>
    <property type="match status" value="1"/>
</dbReference>
<keyword evidence="3" id="KW-0408">Iron</keyword>
<dbReference type="PANTHER" id="PTHR36843">
    <property type="entry name" value="HEME-DEPENDENT PEROXIDASE YWFI-RELATED"/>
    <property type="match status" value="1"/>
</dbReference>
<dbReference type="SUPFAM" id="SSF54909">
    <property type="entry name" value="Dimeric alpha+beta barrel"/>
    <property type="match status" value="1"/>
</dbReference>
<reference evidence="4" key="1">
    <citation type="submission" date="2020-07" db="EMBL/GenBank/DDBJ databases">
        <title>Huge and variable diversity of episymbiotic CPR bacteria and DPANN archaea in groundwater ecosystems.</title>
        <authorList>
            <person name="He C.Y."/>
            <person name="Keren R."/>
            <person name="Whittaker M."/>
            <person name="Farag I.F."/>
            <person name="Doudna J."/>
            <person name="Cate J.H.D."/>
            <person name="Banfield J.F."/>
        </authorList>
    </citation>
    <scope>NUCLEOTIDE SEQUENCE</scope>
    <source>
        <strain evidence="4">NC_groundwater_763_Ag_S-0.2um_68_21</strain>
    </source>
</reference>
<evidence type="ECO:0000256" key="2">
    <source>
        <dbReference type="ARBA" id="ARBA00022723"/>
    </source>
</evidence>
<sequence>MPETLEGWAVLHHIFRVRWAAVNRLPPEERHLVLSEAAAHLEGIARPAEGESAAFSLLGHKGDLLVLHFRRTLDALNEAELGLRRLRLMEYLEEATSYLSFLELGLYEMTVKLDAELRGAGLKPDSKEWKEAWKDRMDKEAQRMRERLYMPIPKDRYLCFYPMNKHRGEHKNWYAVPMEERQRMMRDHGLVGRKYAGRVQQIITGSIGFDDWEWGVYLFARDPLVFKKLVYEMRFDEASVWYGEFGPFYAGIRIHPREIHQLFAGRVPAL</sequence>
<dbReference type="Proteomes" id="UP000782312">
    <property type="component" value="Unassembled WGS sequence"/>
</dbReference>
<dbReference type="InterPro" id="IPR010644">
    <property type="entry name" value="ChdC/CLD"/>
</dbReference>
<name>A0A932HZ49_UNCTE</name>
<evidence type="ECO:0000256" key="1">
    <source>
        <dbReference type="ARBA" id="ARBA00022617"/>
    </source>
</evidence>
<evidence type="ECO:0000313" key="4">
    <source>
        <dbReference type="EMBL" id="MBI3127128.1"/>
    </source>
</evidence>
<dbReference type="GO" id="GO:0046872">
    <property type="term" value="F:metal ion binding"/>
    <property type="evidence" value="ECO:0007669"/>
    <property type="project" value="UniProtKB-KW"/>
</dbReference>
<organism evidence="4 5">
    <name type="scientific">Tectimicrobiota bacterium</name>
    <dbReference type="NCBI Taxonomy" id="2528274"/>
    <lineage>
        <taxon>Bacteria</taxon>
        <taxon>Pseudomonadati</taxon>
        <taxon>Nitrospinota/Tectimicrobiota group</taxon>
        <taxon>Candidatus Tectimicrobiota</taxon>
    </lineage>
</organism>
<evidence type="ECO:0000313" key="5">
    <source>
        <dbReference type="Proteomes" id="UP000782312"/>
    </source>
</evidence>
<protein>
    <submittedName>
        <fullName evidence="4">Heme-dependent peroxidase</fullName>
    </submittedName>
</protein>
<accession>A0A932HZ49</accession>
<gene>
    <name evidence="4" type="ORF">HYZ11_05960</name>
</gene>
<dbReference type="GO" id="GO:0004601">
    <property type="term" value="F:peroxidase activity"/>
    <property type="evidence" value="ECO:0007669"/>
    <property type="project" value="UniProtKB-KW"/>
</dbReference>
<dbReference type="NCBIfam" id="NF008913">
    <property type="entry name" value="PRK12276.1"/>
    <property type="match status" value="1"/>
</dbReference>
<keyword evidence="2" id="KW-0479">Metal-binding</keyword>
<keyword evidence="4" id="KW-0560">Oxidoreductase</keyword>
<proteinExistence type="predicted"/>
<dbReference type="PANTHER" id="PTHR36843:SF1">
    <property type="entry name" value="COPROHEME DECARBOXYLASE"/>
    <property type="match status" value="1"/>
</dbReference>